<name>A0ABM8HM39_9MYCO</name>
<dbReference type="InterPro" id="IPR002699">
    <property type="entry name" value="V_ATPase_D"/>
</dbReference>
<keyword evidence="6" id="KW-1185">Reference proteome</keyword>
<protein>
    <recommendedName>
        <fullName evidence="7">V-type ATPase, D subunit</fullName>
    </recommendedName>
</protein>
<proteinExistence type="inferred from homology"/>
<feature type="region of interest" description="Disordered" evidence="4">
    <location>
        <begin position="184"/>
        <end position="204"/>
    </location>
</feature>
<evidence type="ECO:0000313" key="5">
    <source>
        <dbReference type="EMBL" id="BBX82640.1"/>
    </source>
</evidence>
<evidence type="ECO:0000256" key="3">
    <source>
        <dbReference type="ARBA" id="ARBA00023065"/>
    </source>
</evidence>
<keyword evidence="3" id="KW-0406">Ion transport</keyword>
<sequence>MRTRLDVAERGVTLLEQKVAILGGERRRLRALAADTGRDWERARLDARTWTLRATLLGGQRSIQQATPDLPATITVVWRTTIGIRYPDSADCTPPRPDGRVVVDSSALVYAQRAHDAAVAAAARHGAALAAVRVIDREFHATRLRAMALRRHWVPSLRAALAKIELDLEEQERAEGVRLKSAMTLARTSERSSSRMSADQSGDV</sequence>
<evidence type="ECO:0000313" key="6">
    <source>
        <dbReference type="Proteomes" id="UP000465609"/>
    </source>
</evidence>
<organism evidence="5 6">
    <name type="scientific">Mycolicibacterium aubagnense</name>
    <dbReference type="NCBI Taxonomy" id="319707"/>
    <lineage>
        <taxon>Bacteria</taxon>
        <taxon>Bacillati</taxon>
        <taxon>Actinomycetota</taxon>
        <taxon>Actinomycetes</taxon>
        <taxon>Mycobacteriales</taxon>
        <taxon>Mycobacteriaceae</taxon>
        <taxon>Mycolicibacterium</taxon>
    </lineage>
</organism>
<dbReference type="EMBL" id="AP022577">
    <property type="protein sequence ID" value="BBX82640.1"/>
    <property type="molecule type" value="Genomic_DNA"/>
</dbReference>
<feature type="compositionally biased region" description="Polar residues" evidence="4">
    <location>
        <begin position="194"/>
        <end position="204"/>
    </location>
</feature>
<evidence type="ECO:0008006" key="7">
    <source>
        <dbReference type="Google" id="ProtNLM"/>
    </source>
</evidence>
<evidence type="ECO:0000256" key="1">
    <source>
        <dbReference type="ARBA" id="ARBA00005850"/>
    </source>
</evidence>
<dbReference type="Proteomes" id="UP000465609">
    <property type="component" value="Chromosome"/>
</dbReference>
<evidence type="ECO:0000256" key="2">
    <source>
        <dbReference type="ARBA" id="ARBA00022448"/>
    </source>
</evidence>
<comment type="similarity">
    <text evidence="1">Belongs to the V-ATPase D subunit family.</text>
</comment>
<dbReference type="Gene3D" id="1.10.287.3240">
    <property type="match status" value="1"/>
</dbReference>
<dbReference type="Pfam" id="PF01813">
    <property type="entry name" value="ATP-synt_D"/>
    <property type="match status" value="1"/>
</dbReference>
<accession>A0ABM8HM39</accession>
<keyword evidence="2" id="KW-0813">Transport</keyword>
<reference evidence="5 6" key="1">
    <citation type="journal article" date="2019" name="Emerg. Microbes Infect.">
        <title>Comprehensive subspecies identification of 175 nontuberculous mycobacteria species based on 7547 genomic profiles.</title>
        <authorList>
            <person name="Matsumoto Y."/>
            <person name="Kinjo T."/>
            <person name="Motooka D."/>
            <person name="Nabeya D."/>
            <person name="Jung N."/>
            <person name="Uechi K."/>
            <person name="Horii T."/>
            <person name="Iida T."/>
            <person name="Fujita J."/>
            <person name="Nakamura S."/>
        </authorList>
    </citation>
    <scope>NUCLEOTIDE SEQUENCE [LARGE SCALE GENOMIC DNA]</scope>
    <source>
        <strain evidence="5 6">JCM 15296</strain>
    </source>
</reference>
<gene>
    <name evidence="5" type="ORF">MAUB_05130</name>
</gene>
<evidence type="ECO:0000256" key="4">
    <source>
        <dbReference type="SAM" id="MobiDB-lite"/>
    </source>
</evidence>